<dbReference type="VEuPathDB" id="FungiDB:AeMF1_017377"/>
<feature type="region of interest" description="Disordered" evidence="1">
    <location>
        <begin position="147"/>
        <end position="168"/>
    </location>
</feature>
<gene>
    <name evidence="2" type="ORF">Ae201684_008799</name>
</gene>
<evidence type="ECO:0000256" key="1">
    <source>
        <dbReference type="SAM" id="MobiDB-lite"/>
    </source>
</evidence>
<dbReference type="PANTHER" id="PTHR45125:SF3">
    <property type="entry name" value="NO-APICAL-MERISTEM-ASSOCIATED CARBOXY-TERMINAL DOMAIN PROTEIN"/>
    <property type="match status" value="1"/>
</dbReference>
<sequence>MVEGHEGRGKKGKNFNTHEEEELVRAWLNVSQDASTGAGQKSETFWARVLAHYSEHVCDGDKHRPQRSLQSKWLTIQHDVSKFVAAYAAIKDLNESGTNDDDLLQKAQVLYLENNPKKTPFAFLHCWYILRGVPKWWDMRESSKVSHSQDVADHRESDGRPEGSKTAKRLRLEKDAGCEDTLQAKKSIAESQRRRADLLEMQTHLALFSAKTEDMDEDCTMFFQISRRAVLDKLQKNMN</sequence>
<keyword evidence="3" id="KW-1185">Reference proteome</keyword>
<evidence type="ECO:0000313" key="2">
    <source>
        <dbReference type="EMBL" id="KAF0734557.1"/>
    </source>
</evidence>
<accession>A0A6G0X3P2</accession>
<dbReference type="EMBL" id="VJMJ01000111">
    <property type="protein sequence ID" value="KAF0734557.1"/>
    <property type="molecule type" value="Genomic_DNA"/>
</dbReference>
<reference evidence="2 3" key="1">
    <citation type="submission" date="2019-07" db="EMBL/GenBank/DDBJ databases">
        <title>Genomics analysis of Aphanomyces spp. identifies a new class of oomycete effector associated with host adaptation.</title>
        <authorList>
            <person name="Gaulin E."/>
        </authorList>
    </citation>
    <scope>NUCLEOTIDE SEQUENCE [LARGE SCALE GENOMIC DNA]</scope>
    <source>
        <strain evidence="2 3">ATCC 201684</strain>
    </source>
</reference>
<protein>
    <submittedName>
        <fullName evidence="2">Uncharacterized protein</fullName>
    </submittedName>
</protein>
<organism evidence="2 3">
    <name type="scientific">Aphanomyces euteiches</name>
    <dbReference type="NCBI Taxonomy" id="100861"/>
    <lineage>
        <taxon>Eukaryota</taxon>
        <taxon>Sar</taxon>
        <taxon>Stramenopiles</taxon>
        <taxon>Oomycota</taxon>
        <taxon>Saprolegniomycetes</taxon>
        <taxon>Saprolegniales</taxon>
        <taxon>Verrucalvaceae</taxon>
        <taxon>Aphanomyces</taxon>
    </lineage>
</organism>
<proteinExistence type="predicted"/>
<name>A0A6G0X3P2_9STRA</name>
<feature type="compositionally biased region" description="Basic and acidic residues" evidence="1">
    <location>
        <begin position="150"/>
        <end position="168"/>
    </location>
</feature>
<evidence type="ECO:0000313" key="3">
    <source>
        <dbReference type="Proteomes" id="UP000481153"/>
    </source>
</evidence>
<comment type="caution">
    <text evidence="2">The sequence shown here is derived from an EMBL/GenBank/DDBJ whole genome shotgun (WGS) entry which is preliminary data.</text>
</comment>
<dbReference type="AlphaFoldDB" id="A0A6G0X3P2"/>
<dbReference type="PANTHER" id="PTHR45125">
    <property type="entry name" value="F21J9.4-RELATED"/>
    <property type="match status" value="1"/>
</dbReference>
<dbReference type="Proteomes" id="UP000481153">
    <property type="component" value="Unassembled WGS sequence"/>
</dbReference>